<proteinExistence type="predicted"/>
<dbReference type="AlphaFoldDB" id="A0A7Y7E5S3"/>
<feature type="region of interest" description="Disordered" evidence="1">
    <location>
        <begin position="1"/>
        <end position="23"/>
    </location>
</feature>
<keyword evidence="4" id="KW-1185">Reference proteome</keyword>
<dbReference type="NCBIfam" id="NF041646">
    <property type="entry name" value="VC0807_fam"/>
    <property type="match status" value="1"/>
</dbReference>
<gene>
    <name evidence="3" type="ORF">HG542_03145</name>
</gene>
<keyword evidence="2" id="KW-1133">Transmembrane helix</keyword>
<dbReference type="EMBL" id="JABBXF010000004">
    <property type="protein sequence ID" value="NVK76651.1"/>
    <property type="molecule type" value="Genomic_DNA"/>
</dbReference>
<dbReference type="Proteomes" id="UP000587462">
    <property type="component" value="Unassembled WGS sequence"/>
</dbReference>
<evidence type="ECO:0000313" key="4">
    <source>
        <dbReference type="Proteomes" id="UP000587462"/>
    </source>
</evidence>
<feature type="transmembrane region" description="Helical" evidence="2">
    <location>
        <begin position="110"/>
        <end position="129"/>
    </location>
</feature>
<evidence type="ECO:0000313" key="3">
    <source>
        <dbReference type="EMBL" id="NVK76651.1"/>
    </source>
</evidence>
<accession>A0A7Y7E5S3</accession>
<name>A0A7Y7E5S3_STRMO</name>
<evidence type="ECO:0008006" key="5">
    <source>
        <dbReference type="Google" id="ProtNLM"/>
    </source>
</evidence>
<feature type="transmembrane region" description="Helical" evidence="2">
    <location>
        <begin position="169"/>
        <end position="190"/>
    </location>
</feature>
<evidence type="ECO:0000256" key="2">
    <source>
        <dbReference type="SAM" id="Phobius"/>
    </source>
</evidence>
<keyword evidence="2" id="KW-0472">Membrane</keyword>
<organism evidence="3 4">
    <name type="scientific">Streptomyces morookaense</name>
    <name type="common">Streptoverticillium morookaense</name>
    <dbReference type="NCBI Taxonomy" id="1970"/>
    <lineage>
        <taxon>Bacteria</taxon>
        <taxon>Bacillati</taxon>
        <taxon>Actinomycetota</taxon>
        <taxon>Actinomycetes</taxon>
        <taxon>Kitasatosporales</taxon>
        <taxon>Streptomycetaceae</taxon>
        <taxon>Streptomyces</taxon>
    </lineage>
</organism>
<comment type="caution">
    <text evidence="3">The sequence shown here is derived from an EMBL/GenBank/DDBJ whole genome shotgun (WGS) entry which is preliminary data.</text>
</comment>
<feature type="transmembrane region" description="Helical" evidence="2">
    <location>
        <begin position="196"/>
        <end position="217"/>
    </location>
</feature>
<keyword evidence="2" id="KW-0812">Transmembrane</keyword>
<sequence length="229" mass="25521">MQEQHERQAAEEETARAHRPTEREKAAGLRRHLARQLVLELALPLGSYYGLRAAGWGQWQALAVGSLLSVPWLVHGMVRQRRIDATALFSLVLMFVGTLMAMVTGDARVLLIRDSWIFGLMGLWILGTLPTRRPFILAMGRTIAVAKAGEAGAREWESRWEEEAFRRHIRVISAVWGAVFALDAGVRVVLACTLPVDLIVAVSTAQWLVVLAGLLIFHTRYVTRHGLKA</sequence>
<protein>
    <recommendedName>
        <fullName evidence="5">Intracellular septation protein A</fullName>
    </recommendedName>
</protein>
<reference evidence="3 4" key="1">
    <citation type="submission" date="2020-04" db="EMBL/GenBank/DDBJ databases">
        <title>Draft Genome Sequence of Streptomyces morookaense DSM 40503, an 8-azaguanine-producing strain.</title>
        <authorList>
            <person name="Qi J."/>
            <person name="Gao J.-M."/>
        </authorList>
    </citation>
    <scope>NUCLEOTIDE SEQUENCE [LARGE SCALE GENOMIC DNA]</scope>
    <source>
        <strain evidence="3 4">DSM 40503</strain>
    </source>
</reference>
<evidence type="ECO:0000256" key="1">
    <source>
        <dbReference type="SAM" id="MobiDB-lite"/>
    </source>
</evidence>
<feature type="transmembrane region" description="Helical" evidence="2">
    <location>
        <begin position="86"/>
        <end position="104"/>
    </location>
</feature>